<organism evidence="1 2">
    <name type="scientific">Amorphus orientalis</name>
    <dbReference type="NCBI Taxonomy" id="649198"/>
    <lineage>
        <taxon>Bacteria</taxon>
        <taxon>Pseudomonadati</taxon>
        <taxon>Pseudomonadota</taxon>
        <taxon>Alphaproteobacteria</taxon>
        <taxon>Hyphomicrobiales</taxon>
        <taxon>Amorphaceae</taxon>
        <taxon>Amorphus</taxon>
    </lineage>
</organism>
<dbReference type="Proteomes" id="UP001229244">
    <property type="component" value="Unassembled WGS sequence"/>
</dbReference>
<dbReference type="EMBL" id="JAUSUL010000007">
    <property type="protein sequence ID" value="MDQ0317665.1"/>
    <property type="molecule type" value="Genomic_DNA"/>
</dbReference>
<name>A0AAE3VTQ6_9HYPH</name>
<evidence type="ECO:0000313" key="1">
    <source>
        <dbReference type="EMBL" id="MDQ0317665.1"/>
    </source>
</evidence>
<sequence>MHRLSTAFVLGYHGCDEDVAENLLSGHEFQASQNAYDWLGSGVYFWEANPLRGLEFVQDLQQRPKSKIKKPSVVGAVIELGHCLDLLSSTGVNAVEYAHESFLDVCRVADVEVPQNRLGDDLLLRDLDCAVINHLHNVRDEAGMPPFQTVRGVFVEGDRIYENSGFRAKTHIQICVRDHTCIKGVFRVPDDQLKT</sequence>
<proteinExistence type="predicted"/>
<evidence type="ECO:0000313" key="2">
    <source>
        <dbReference type="Proteomes" id="UP001229244"/>
    </source>
</evidence>
<gene>
    <name evidence="1" type="ORF">J2S73_004151</name>
</gene>
<keyword evidence="2" id="KW-1185">Reference proteome</keyword>
<dbReference type="SUPFAM" id="SSF56399">
    <property type="entry name" value="ADP-ribosylation"/>
    <property type="match status" value="1"/>
</dbReference>
<protein>
    <submittedName>
        <fullName evidence="1">Uncharacterized protein</fullName>
    </submittedName>
</protein>
<dbReference type="RefSeq" id="WP_306887589.1">
    <property type="nucleotide sequence ID" value="NZ_JAUSUL010000007.1"/>
</dbReference>
<accession>A0AAE3VTQ6</accession>
<dbReference type="AlphaFoldDB" id="A0AAE3VTQ6"/>
<reference evidence="1" key="1">
    <citation type="submission" date="2023-07" db="EMBL/GenBank/DDBJ databases">
        <title>Genomic Encyclopedia of Type Strains, Phase IV (KMG-IV): sequencing the most valuable type-strain genomes for metagenomic binning, comparative biology and taxonomic classification.</title>
        <authorList>
            <person name="Goeker M."/>
        </authorList>
    </citation>
    <scope>NUCLEOTIDE SEQUENCE</scope>
    <source>
        <strain evidence="1">DSM 21202</strain>
    </source>
</reference>
<comment type="caution">
    <text evidence="1">The sequence shown here is derived from an EMBL/GenBank/DDBJ whole genome shotgun (WGS) entry which is preliminary data.</text>
</comment>